<dbReference type="SMART" id="SM00257">
    <property type="entry name" value="LysM"/>
    <property type="match status" value="1"/>
</dbReference>
<reference evidence="5" key="1">
    <citation type="submission" date="2022-11" db="UniProtKB">
        <authorList>
            <consortium name="WormBaseParasite"/>
        </authorList>
    </citation>
    <scope>IDENTIFICATION</scope>
</reference>
<accession>A0A915PTE5</accession>
<sequence>MEARVEHGPKPDSAPCQVVLGSEMIIPHSAEGSSSTEAVELRARNANRNNGESRNRWDKARNIDKVIVEKKLKPGDNLNKIAIQYSVSLSDLKRVNNIVSEQDIYALPFIKIPVSKLRKELDLEHEKNLLGDGSFGEPTAEEMADNRPLLSSNDLSDKSVEELFEKTDAYIAQVRDNLSAENTNDTIHFVDASSPESTSKGLWFIVVFVIFMFITVPLLLTFVEEERRKPNVAKKSFLRS</sequence>
<evidence type="ECO:0000256" key="2">
    <source>
        <dbReference type="SAM" id="Phobius"/>
    </source>
</evidence>
<proteinExistence type="predicted"/>
<dbReference type="AlphaFoldDB" id="A0A915PTE5"/>
<dbReference type="InterPro" id="IPR045030">
    <property type="entry name" value="LYSM1-4"/>
</dbReference>
<dbReference type="SUPFAM" id="SSF54106">
    <property type="entry name" value="LysM domain"/>
    <property type="match status" value="1"/>
</dbReference>
<dbReference type="Pfam" id="PF01476">
    <property type="entry name" value="LysM"/>
    <property type="match status" value="1"/>
</dbReference>
<evidence type="ECO:0000313" key="4">
    <source>
        <dbReference type="Proteomes" id="UP000887581"/>
    </source>
</evidence>
<keyword evidence="4" id="KW-1185">Reference proteome</keyword>
<evidence type="ECO:0000259" key="3">
    <source>
        <dbReference type="PROSITE" id="PS51782"/>
    </source>
</evidence>
<dbReference type="PROSITE" id="PS51782">
    <property type="entry name" value="LYSM"/>
    <property type="match status" value="1"/>
</dbReference>
<dbReference type="WBParaSite" id="sdigi.contig24.g2006.t1">
    <property type="protein sequence ID" value="sdigi.contig24.g2006.t1"/>
    <property type="gene ID" value="sdigi.contig24.g2006"/>
</dbReference>
<dbReference type="Proteomes" id="UP000887581">
    <property type="component" value="Unplaced"/>
</dbReference>
<protein>
    <submittedName>
        <fullName evidence="5">LysM domain-containing protein</fullName>
    </submittedName>
</protein>
<feature type="transmembrane region" description="Helical" evidence="2">
    <location>
        <begin position="202"/>
        <end position="223"/>
    </location>
</feature>
<name>A0A915PTE5_9BILA</name>
<keyword evidence="2" id="KW-0472">Membrane</keyword>
<keyword evidence="2" id="KW-1133">Transmembrane helix</keyword>
<feature type="region of interest" description="Disordered" evidence="1">
    <location>
        <begin position="132"/>
        <end position="152"/>
    </location>
</feature>
<dbReference type="InterPro" id="IPR018392">
    <property type="entry name" value="LysM"/>
</dbReference>
<dbReference type="Gene3D" id="3.10.350.10">
    <property type="entry name" value="LysM domain"/>
    <property type="match status" value="1"/>
</dbReference>
<organism evidence="4 5">
    <name type="scientific">Setaria digitata</name>
    <dbReference type="NCBI Taxonomy" id="48799"/>
    <lineage>
        <taxon>Eukaryota</taxon>
        <taxon>Metazoa</taxon>
        <taxon>Ecdysozoa</taxon>
        <taxon>Nematoda</taxon>
        <taxon>Chromadorea</taxon>
        <taxon>Rhabditida</taxon>
        <taxon>Spirurina</taxon>
        <taxon>Spiruromorpha</taxon>
        <taxon>Filarioidea</taxon>
        <taxon>Setariidae</taxon>
        <taxon>Setaria</taxon>
    </lineage>
</organism>
<evidence type="ECO:0000256" key="1">
    <source>
        <dbReference type="SAM" id="MobiDB-lite"/>
    </source>
</evidence>
<dbReference type="CDD" id="cd00118">
    <property type="entry name" value="LysM"/>
    <property type="match status" value="1"/>
</dbReference>
<dbReference type="PANTHER" id="PTHR20932:SF13">
    <property type="entry name" value="LD36653P"/>
    <property type="match status" value="1"/>
</dbReference>
<dbReference type="PANTHER" id="PTHR20932">
    <property type="entry name" value="LYSM AND PUTATIVE PEPTIDOGLYCAN-BINDING DOMAIN-CONTAINING PROTEIN"/>
    <property type="match status" value="1"/>
</dbReference>
<evidence type="ECO:0000313" key="5">
    <source>
        <dbReference type="WBParaSite" id="sdigi.contig24.g2006.t1"/>
    </source>
</evidence>
<dbReference type="InterPro" id="IPR036779">
    <property type="entry name" value="LysM_dom_sf"/>
</dbReference>
<keyword evidence="2" id="KW-0812">Transmembrane</keyword>
<feature type="domain" description="LysM" evidence="3">
    <location>
        <begin position="68"/>
        <end position="112"/>
    </location>
</feature>